<name>A0A8I2ZUR6_VERLO</name>
<comment type="caution">
    <text evidence="1">The sequence shown here is derived from an EMBL/GenBank/DDBJ whole genome shotgun (WGS) entry which is preliminary data.</text>
</comment>
<organism evidence="1 2">
    <name type="scientific">Verticillium longisporum</name>
    <name type="common">Verticillium dahliae var. longisporum</name>
    <dbReference type="NCBI Taxonomy" id="100787"/>
    <lineage>
        <taxon>Eukaryota</taxon>
        <taxon>Fungi</taxon>
        <taxon>Dikarya</taxon>
        <taxon>Ascomycota</taxon>
        <taxon>Pezizomycotina</taxon>
        <taxon>Sordariomycetes</taxon>
        <taxon>Hypocreomycetidae</taxon>
        <taxon>Glomerellales</taxon>
        <taxon>Plectosphaerellaceae</taxon>
        <taxon>Verticillium</taxon>
    </lineage>
</organism>
<sequence>MQLTLARRSMTIQIARLVQQQSGQRIRARWLASVTWFPEYTISVKPQLTHSSPCVYQSTICISALKVSHHLEAYRTDWL</sequence>
<protein>
    <submittedName>
        <fullName evidence="1">Uncharacterized protein</fullName>
    </submittedName>
</protein>
<evidence type="ECO:0000313" key="1">
    <source>
        <dbReference type="EMBL" id="KAG7138513.1"/>
    </source>
</evidence>
<dbReference type="Proteomes" id="UP000689129">
    <property type="component" value="Unassembled WGS sequence"/>
</dbReference>
<dbReference type="EMBL" id="JAEMWZ010000072">
    <property type="protein sequence ID" value="KAG7138513.1"/>
    <property type="molecule type" value="Genomic_DNA"/>
</dbReference>
<gene>
    <name evidence="1" type="ORF">HYQ45_004385</name>
</gene>
<reference evidence="1" key="1">
    <citation type="journal article" date="2021" name="Mol. Plant Pathol.">
        <title>A 20-kb lineage-specific genomic region tames virulence in pathogenic amphidiploid Verticillium longisporum.</title>
        <authorList>
            <person name="Harting R."/>
            <person name="Starke J."/>
            <person name="Kusch H."/>
            <person name="Poggeler S."/>
            <person name="Maurus I."/>
            <person name="Schluter R."/>
            <person name="Landesfeind M."/>
            <person name="Bulla I."/>
            <person name="Nowrousian M."/>
            <person name="de Jonge R."/>
            <person name="Stahlhut G."/>
            <person name="Hoff K.J."/>
            <person name="Asshauer K.P."/>
            <person name="Thurmer A."/>
            <person name="Stanke M."/>
            <person name="Daniel R."/>
            <person name="Morgenstern B."/>
            <person name="Thomma B.P.H.J."/>
            <person name="Kronstad J.W."/>
            <person name="Braus-Stromeyer S.A."/>
            <person name="Braus G.H."/>
        </authorList>
    </citation>
    <scope>NUCLEOTIDE SEQUENCE</scope>
    <source>
        <strain evidence="1">Vl32</strain>
    </source>
</reference>
<proteinExistence type="predicted"/>
<evidence type="ECO:0000313" key="2">
    <source>
        <dbReference type="Proteomes" id="UP000689129"/>
    </source>
</evidence>
<accession>A0A8I2ZUR6</accession>
<dbReference type="AlphaFoldDB" id="A0A8I2ZUR6"/>